<evidence type="ECO:0000313" key="2">
    <source>
        <dbReference type="EMBL" id="KAF6017739.1"/>
    </source>
</evidence>
<accession>A0A7J7IUZ4</accession>
<keyword evidence="1" id="KW-0812">Transmembrane</keyword>
<dbReference type="PANTHER" id="PTHR37916:SF1">
    <property type="entry name" value="COPPER ACQUISITION FACTOR BIM1-LIKE DOMAIN-CONTAINING PROTEIN"/>
    <property type="match status" value="1"/>
</dbReference>
<dbReference type="PANTHER" id="PTHR37916">
    <property type="entry name" value="CHITIN-BINDING TYPE-4 DOMAIN-CONTAINING PROTEIN"/>
    <property type="match status" value="1"/>
</dbReference>
<name>A0A7J7IUZ4_BUGNE</name>
<gene>
    <name evidence="2" type="ORF">EB796_023940</name>
</gene>
<sequence>MHYQHAILIVFSCALTVSCHLCLINPHQRGSMSGLNKVASDDCILLASPCGGRSPQTSGVLKLKAESNYTVIFQKNLDHFSANSPGYFSVSFGLDDMASSFKEVARVSDMGEPSLHLYSVDVKLPMLSGHPNRIIQVSYVTENKEAPAAFYQCADIVLY</sequence>
<dbReference type="Proteomes" id="UP000593567">
    <property type="component" value="Unassembled WGS sequence"/>
</dbReference>
<dbReference type="AlphaFoldDB" id="A0A7J7IUZ4"/>
<keyword evidence="1" id="KW-1133">Transmembrane helix</keyword>
<comment type="caution">
    <text evidence="2">The sequence shown here is derived from an EMBL/GenBank/DDBJ whole genome shotgun (WGS) entry which is preliminary data.</text>
</comment>
<feature type="transmembrane region" description="Helical" evidence="1">
    <location>
        <begin position="6"/>
        <end position="24"/>
    </location>
</feature>
<dbReference type="EMBL" id="VXIV02003364">
    <property type="protein sequence ID" value="KAF6017739.1"/>
    <property type="molecule type" value="Genomic_DNA"/>
</dbReference>
<dbReference type="OrthoDB" id="10022075at2759"/>
<protein>
    <submittedName>
        <fullName evidence="2">Uncharacterized protein</fullName>
    </submittedName>
</protein>
<keyword evidence="3" id="KW-1185">Reference proteome</keyword>
<evidence type="ECO:0000313" key="3">
    <source>
        <dbReference type="Proteomes" id="UP000593567"/>
    </source>
</evidence>
<reference evidence="2" key="1">
    <citation type="submission" date="2020-06" db="EMBL/GenBank/DDBJ databases">
        <title>Draft genome of Bugula neritina, a colonial animal packing powerful symbionts and potential medicines.</title>
        <authorList>
            <person name="Rayko M."/>
        </authorList>
    </citation>
    <scope>NUCLEOTIDE SEQUENCE [LARGE SCALE GENOMIC DNA]</scope>
    <source>
        <strain evidence="2">Kwan_BN1</strain>
    </source>
</reference>
<keyword evidence="1" id="KW-0472">Membrane</keyword>
<evidence type="ECO:0000256" key="1">
    <source>
        <dbReference type="SAM" id="Phobius"/>
    </source>
</evidence>
<proteinExistence type="predicted"/>
<organism evidence="2 3">
    <name type="scientific">Bugula neritina</name>
    <name type="common">Brown bryozoan</name>
    <name type="synonym">Sertularia neritina</name>
    <dbReference type="NCBI Taxonomy" id="10212"/>
    <lineage>
        <taxon>Eukaryota</taxon>
        <taxon>Metazoa</taxon>
        <taxon>Spiralia</taxon>
        <taxon>Lophotrochozoa</taxon>
        <taxon>Bryozoa</taxon>
        <taxon>Gymnolaemata</taxon>
        <taxon>Cheilostomatida</taxon>
        <taxon>Flustrina</taxon>
        <taxon>Buguloidea</taxon>
        <taxon>Bugulidae</taxon>
        <taxon>Bugula</taxon>
    </lineage>
</organism>